<dbReference type="EMBL" id="CP003614">
    <property type="protein sequence ID" value="AFZ09196.1"/>
    <property type="molecule type" value="Genomic_DNA"/>
</dbReference>
<dbReference type="REBASE" id="57966">
    <property type="entry name" value="Oni7112ORF4929P"/>
</dbReference>
<sequence length="381" mass="44881">MEHEFTKIIKAILEENFGDEGDQIVRESQLISYLNIKTKSSNKGSKSRGSFANLYAIYVLVEDYLGKNFDRTGMYSDYEGAVYTNLFKRQRELPFGQKLQNHGLNHRMNEEFKKYFPTCEFIPILRNQKNNRYWFNENLLKVKINENEHNIAETVIHIIDAYVEAKRDSFEKFIQICKDAQRLTEVQVREFIKQMVAPNVDARIFEIVSYSILKYYYNDRVIYWGYALDRLQQENLKLFKTGRTNANDGGIDFVMKPLGRFFQVTETVDVNKYFLDIDKIERYPITFVVKSLDSDSEIKSKIEAQARKLYSINAIVSQYMQCIQEIINVPILIERFEQAVAKGYLSNVLNEIIKQSRLEFNYEDEEESLEIELLDVALDDE</sequence>
<dbReference type="KEGG" id="oni:Osc7112_4930"/>
<dbReference type="STRING" id="179408.Osc7112_4930"/>
<organism evidence="1 2">
    <name type="scientific">Phormidium nigroviride PCC 7112</name>
    <dbReference type="NCBI Taxonomy" id="179408"/>
    <lineage>
        <taxon>Bacteria</taxon>
        <taxon>Bacillati</taxon>
        <taxon>Cyanobacteriota</taxon>
        <taxon>Cyanophyceae</taxon>
        <taxon>Oscillatoriophycideae</taxon>
        <taxon>Oscillatoriales</taxon>
        <taxon>Oscillatoriaceae</taxon>
        <taxon>Phormidium</taxon>
    </lineage>
</organism>
<dbReference type="OrthoDB" id="440231at2"/>
<evidence type="ECO:0000313" key="1">
    <source>
        <dbReference type="EMBL" id="AFZ09196.1"/>
    </source>
</evidence>
<reference evidence="1 2" key="1">
    <citation type="submission" date="2012-05" db="EMBL/GenBank/DDBJ databases">
        <title>Finished chromosome of genome of Oscillatoria sp. PCC 7112.</title>
        <authorList>
            <consortium name="US DOE Joint Genome Institute"/>
            <person name="Gugger M."/>
            <person name="Coursin T."/>
            <person name="Rippka R."/>
            <person name="Tandeau De Marsac N."/>
            <person name="Huntemann M."/>
            <person name="Wei C.-L."/>
            <person name="Han J."/>
            <person name="Detter J.C."/>
            <person name="Han C."/>
            <person name="Tapia R."/>
            <person name="Davenport K."/>
            <person name="Daligault H."/>
            <person name="Erkkila T."/>
            <person name="Gu W."/>
            <person name="Munk A.C.C."/>
            <person name="Teshima H."/>
            <person name="Xu Y."/>
            <person name="Chain P."/>
            <person name="Chen A."/>
            <person name="Krypides N."/>
            <person name="Mavromatis K."/>
            <person name="Markowitz V."/>
            <person name="Szeto E."/>
            <person name="Ivanova N."/>
            <person name="Mikhailova N."/>
            <person name="Ovchinnikova G."/>
            <person name="Pagani I."/>
            <person name="Pati A."/>
            <person name="Goodwin L."/>
            <person name="Peters L."/>
            <person name="Pitluck S."/>
            <person name="Woyke T."/>
            <person name="Kerfeld C."/>
        </authorList>
    </citation>
    <scope>NUCLEOTIDE SEQUENCE [LARGE SCALE GENOMIC DNA]</scope>
    <source>
        <strain evidence="1 2">PCC 7112</strain>
    </source>
</reference>
<dbReference type="PATRIC" id="fig|179408.3.peg.6130"/>
<name>K9VMN1_9CYAN</name>
<dbReference type="HOGENOM" id="CLU_794181_0_0_3"/>
<dbReference type="Proteomes" id="UP000010478">
    <property type="component" value="Chromosome"/>
</dbReference>
<evidence type="ECO:0000313" key="2">
    <source>
        <dbReference type="Proteomes" id="UP000010478"/>
    </source>
</evidence>
<proteinExistence type="predicted"/>
<dbReference type="AlphaFoldDB" id="K9VMN1"/>
<protein>
    <recommendedName>
        <fullName evidence="3">Restriction endonuclease</fullName>
    </recommendedName>
</protein>
<keyword evidence="2" id="KW-1185">Reference proteome</keyword>
<dbReference type="eggNOG" id="ENOG502Z7Q7">
    <property type="taxonomic scope" value="Bacteria"/>
</dbReference>
<evidence type="ECO:0008006" key="3">
    <source>
        <dbReference type="Google" id="ProtNLM"/>
    </source>
</evidence>
<gene>
    <name evidence="1" type="ORF">Osc7112_4930</name>
</gene>
<accession>K9VMN1</accession>
<dbReference type="RefSeq" id="WP_015178427.1">
    <property type="nucleotide sequence ID" value="NC_019729.1"/>
</dbReference>